<accession>A0AA42I5G7</accession>
<sequence length="194" mass="22798">MSKKEDIIETALDLFNRFSYGSIGVDRIILESGVAKMTFYKYFPSKENLIEACLVRRNENIQAAILNELASYKEVDYLGKIKGIYTWYLNWFKSEDFHGCMFQKATFEVLKQYPSVMRPIENYREWIHQLAEDLFTNLDVSQPQILTSMFINILDGMTVYANMNPDYEQIEQSWGYIEKLITLEQSSLKLRFAS</sequence>
<feature type="DNA-binding region" description="H-T-H motif" evidence="4">
    <location>
        <begin position="24"/>
        <end position="43"/>
    </location>
</feature>
<evidence type="ECO:0000256" key="3">
    <source>
        <dbReference type="ARBA" id="ARBA00023163"/>
    </source>
</evidence>
<evidence type="ECO:0000313" key="6">
    <source>
        <dbReference type="EMBL" id="MDH0562920.1"/>
    </source>
</evidence>
<dbReference type="PRINTS" id="PR00455">
    <property type="entry name" value="HTHTETR"/>
</dbReference>
<evidence type="ECO:0000256" key="4">
    <source>
        <dbReference type="PROSITE-ProRule" id="PRU00335"/>
    </source>
</evidence>
<keyword evidence="2 4" id="KW-0238">DNA-binding</keyword>
<dbReference type="EMBL" id="JAOEEO010000001">
    <property type="protein sequence ID" value="MDH0562920.1"/>
    <property type="molecule type" value="Genomic_DNA"/>
</dbReference>
<evidence type="ECO:0000259" key="5">
    <source>
        <dbReference type="PROSITE" id="PS50977"/>
    </source>
</evidence>
<dbReference type="Pfam" id="PF00440">
    <property type="entry name" value="TetR_N"/>
    <property type="match status" value="1"/>
</dbReference>
<dbReference type="SUPFAM" id="SSF46689">
    <property type="entry name" value="Homeodomain-like"/>
    <property type="match status" value="1"/>
</dbReference>
<organism evidence="6 7">
    <name type="scientific">Acinetobacter courvalinii</name>
    <dbReference type="NCBI Taxonomy" id="280147"/>
    <lineage>
        <taxon>Bacteria</taxon>
        <taxon>Pseudomonadati</taxon>
        <taxon>Pseudomonadota</taxon>
        <taxon>Gammaproteobacteria</taxon>
        <taxon>Moraxellales</taxon>
        <taxon>Moraxellaceae</taxon>
        <taxon>Acinetobacter</taxon>
    </lineage>
</organism>
<dbReference type="PROSITE" id="PS50977">
    <property type="entry name" value="HTH_TETR_2"/>
    <property type="match status" value="1"/>
</dbReference>
<proteinExistence type="predicted"/>
<keyword evidence="1" id="KW-0805">Transcription regulation</keyword>
<comment type="caution">
    <text evidence="6">The sequence shown here is derived from an EMBL/GenBank/DDBJ whole genome shotgun (WGS) entry which is preliminary data.</text>
</comment>
<protein>
    <submittedName>
        <fullName evidence="6">TetR/AcrR family transcriptional regulator</fullName>
    </submittedName>
</protein>
<dbReference type="PANTHER" id="PTHR47506:SF1">
    <property type="entry name" value="HTH-TYPE TRANSCRIPTIONAL REGULATOR YJDC"/>
    <property type="match status" value="1"/>
</dbReference>
<dbReference type="Proteomes" id="UP001159329">
    <property type="component" value="Unassembled WGS sequence"/>
</dbReference>
<dbReference type="SUPFAM" id="SSF48498">
    <property type="entry name" value="Tetracyclin repressor-like, C-terminal domain"/>
    <property type="match status" value="1"/>
</dbReference>
<dbReference type="AlphaFoldDB" id="A0AA42I5G7"/>
<dbReference type="Gene3D" id="1.10.357.10">
    <property type="entry name" value="Tetracycline Repressor, domain 2"/>
    <property type="match status" value="1"/>
</dbReference>
<dbReference type="InterPro" id="IPR036271">
    <property type="entry name" value="Tet_transcr_reg_TetR-rel_C_sf"/>
</dbReference>
<dbReference type="PANTHER" id="PTHR47506">
    <property type="entry name" value="TRANSCRIPTIONAL REGULATORY PROTEIN"/>
    <property type="match status" value="1"/>
</dbReference>
<evidence type="ECO:0000313" key="7">
    <source>
        <dbReference type="Proteomes" id="UP001159329"/>
    </source>
</evidence>
<feature type="domain" description="HTH tetR-type" evidence="5">
    <location>
        <begin position="1"/>
        <end position="61"/>
    </location>
</feature>
<keyword evidence="3" id="KW-0804">Transcription</keyword>
<evidence type="ECO:0000256" key="2">
    <source>
        <dbReference type="ARBA" id="ARBA00023125"/>
    </source>
</evidence>
<dbReference type="GO" id="GO:0003677">
    <property type="term" value="F:DNA binding"/>
    <property type="evidence" value="ECO:0007669"/>
    <property type="project" value="UniProtKB-UniRule"/>
</dbReference>
<dbReference type="InterPro" id="IPR001647">
    <property type="entry name" value="HTH_TetR"/>
</dbReference>
<dbReference type="InterPro" id="IPR009057">
    <property type="entry name" value="Homeodomain-like_sf"/>
</dbReference>
<name>A0AA42I5G7_9GAMM</name>
<dbReference type="RefSeq" id="WP_279694562.1">
    <property type="nucleotide sequence ID" value="NZ_JAOEEO010000001.1"/>
</dbReference>
<gene>
    <name evidence="6" type="ORF">N7644_04400</name>
</gene>
<evidence type="ECO:0000256" key="1">
    <source>
        <dbReference type="ARBA" id="ARBA00023015"/>
    </source>
</evidence>
<reference evidence="6" key="1">
    <citation type="submission" date="2022-09" db="EMBL/GenBank/DDBJ databases">
        <title>Intensive care unit water sources are persistently colonized with multi-drug resistant bacteria and are the site of extensive horizontal gene transfer of antibiotic resistance genes.</title>
        <authorList>
            <person name="Diorio-Toth L."/>
        </authorList>
    </citation>
    <scope>NUCLEOTIDE SEQUENCE</scope>
    <source>
        <strain evidence="6">GD04005</strain>
    </source>
</reference>